<reference evidence="9 10" key="1">
    <citation type="submission" date="2017-09" db="EMBL/GenBank/DDBJ databases">
        <title>Bacterial strain isolated from the female urinary microbiota.</title>
        <authorList>
            <person name="Thomas-White K."/>
            <person name="Kumar N."/>
            <person name="Forster S."/>
            <person name="Putonti C."/>
            <person name="Lawley T."/>
            <person name="Wolfe A.J."/>
        </authorList>
    </citation>
    <scope>NUCLEOTIDE SEQUENCE [LARGE SCALE GENOMIC DNA]</scope>
    <source>
        <strain evidence="9 10">UMB0680</strain>
    </source>
</reference>
<feature type="transmembrane region" description="Helical" evidence="7">
    <location>
        <begin position="208"/>
        <end position="229"/>
    </location>
</feature>
<dbReference type="InterPro" id="IPR050545">
    <property type="entry name" value="Mycobact_MmpL"/>
</dbReference>
<feature type="transmembrane region" description="Helical" evidence="7">
    <location>
        <begin position="681"/>
        <end position="704"/>
    </location>
</feature>
<accession>A0A2N6PI03</accession>
<feature type="transmembrane region" description="Helical" evidence="7">
    <location>
        <begin position="652"/>
        <end position="675"/>
    </location>
</feature>
<feature type="domain" description="Membrane transport protein MMPL" evidence="8">
    <location>
        <begin position="60"/>
        <end position="381"/>
    </location>
</feature>
<evidence type="ECO:0000256" key="2">
    <source>
        <dbReference type="ARBA" id="ARBA00010157"/>
    </source>
</evidence>
<dbReference type="Proteomes" id="UP000235703">
    <property type="component" value="Unassembled WGS sequence"/>
</dbReference>
<feature type="transmembrane region" description="Helical" evidence="7">
    <location>
        <begin position="578"/>
        <end position="599"/>
    </location>
</feature>
<dbReference type="Pfam" id="PF03176">
    <property type="entry name" value="MMPL"/>
    <property type="match status" value="2"/>
</dbReference>
<dbReference type="SUPFAM" id="SSF82866">
    <property type="entry name" value="Multidrug efflux transporter AcrB transmembrane domain"/>
    <property type="match status" value="2"/>
</dbReference>
<evidence type="ECO:0000313" key="10">
    <source>
        <dbReference type="Proteomes" id="UP000235703"/>
    </source>
</evidence>
<feature type="transmembrane region" description="Helical" evidence="7">
    <location>
        <begin position="20"/>
        <end position="38"/>
    </location>
</feature>
<feature type="transmembrane region" description="Helical" evidence="7">
    <location>
        <begin position="241"/>
        <end position="261"/>
    </location>
</feature>
<keyword evidence="4 7" id="KW-0812">Transmembrane</keyword>
<feature type="transmembrane region" description="Helical" evidence="7">
    <location>
        <begin position="611"/>
        <end position="631"/>
    </location>
</feature>
<comment type="caution">
    <text evidence="9">The sequence shown here is derived from an EMBL/GenBank/DDBJ whole genome shotgun (WGS) entry which is preliminary data.</text>
</comment>
<evidence type="ECO:0000256" key="1">
    <source>
        <dbReference type="ARBA" id="ARBA00004651"/>
    </source>
</evidence>
<evidence type="ECO:0000313" key="9">
    <source>
        <dbReference type="EMBL" id="PMB98318.1"/>
    </source>
</evidence>
<evidence type="ECO:0000256" key="6">
    <source>
        <dbReference type="ARBA" id="ARBA00023136"/>
    </source>
</evidence>
<protein>
    <recommendedName>
        <fullName evidence="8">Membrane transport protein MMPL domain-containing protein</fullName>
    </recommendedName>
</protein>
<keyword evidence="10" id="KW-1185">Reference proteome</keyword>
<keyword evidence="3" id="KW-1003">Cell membrane</keyword>
<feature type="domain" description="Membrane transport protein MMPL" evidence="8">
    <location>
        <begin position="500"/>
        <end position="722"/>
    </location>
</feature>
<keyword evidence="5 7" id="KW-1133">Transmembrane helix</keyword>
<dbReference type="Gene3D" id="1.20.1640.10">
    <property type="entry name" value="Multidrug efflux transporter AcrB transmembrane domain"/>
    <property type="match status" value="2"/>
</dbReference>
<gene>
    <name evidence="9" type="ORF">CJ198_08150</name>
</gene>
<evidence type="ECO:0000256" key="7">
    <source>
        <dbReference type="SAM" id="Phobius"/>
    </source>
</evidence>
<keyword evidence="6 7" id="KW-0472">Membrane</keyword>
<comment type="similarity">
    <text evidence="2">Belongs to the resistance-nodulation-cell division (RND) (TC 2.A.6) family. MmpL subfamily.</text>
</comment>
<organism evidence="9 10">
    <name type="scientific">Brevibacterium luteolum</name>
    <dbReference type="NCBI Taxonomy" id="199591"/>
    <lineage>
        <taxon>Bacteria</taxon>
        <taxon>Bacillati</taxon>
        <taxon>Actinomycetota</taxon>
        <taxon>Actinomycetes</taxon>
        <taxon>Micrococcales</taxon>
        <taxon>Brevibacteriaceae</taxon>
        <taxon>Brevibacterium</taxon>
    </lineage>
</organism>
<dbReference type="PANTHER" id="PTHR33406:SF6">
    <property type="entry name" value="MEMBRANE PROTEIN YDGH-RELATED"/>
    <property type="match status" value="1"/>
</dbReference>
<dbReference type="AlphaFoldDB" id="A0A2N6PI03"/>
<name>A0A2N6PI03_9MICO</name>
<feature type="transmembrane region" description="Helical" evidence="7">
    <location>
        <begin position="382"/>
        <end position="401"/>
    </location>
</feature>
<feature type="transmembrane region" description="Helical" evidence="7">
    <location>
        <begin position="288"/>
        <end position="310"/>
    </location>
</feature>
<feature type="transmembrane region" description="Helical" evidence="7">
    <location>
        <begin position="183"/>
        <end position="201"/>
    </location>
</feature>
<evidence type="ECO:0000259" key="8">
    <source>
        <dbReference type="Pfam" id="PF03176"/>
    </source>
</evidence>
<evidence type="ECO:0000256" key="4">
    <source>
        <dbReference type="ARBA" id="ARBA00022692"/>
    </source>
</evidence>
<dbReference type="RefSeq" id="WP_102162114.1">
    <property type="nucleotide sequence ID" value="NZ_PNFZ01000003.1"/>
</dbReference>
<evidence type="ECO:0000256" key="3">
    <source>
        <dbReference type="ARBA" id="ARBA00022475"/>
    </source>
</evidence>
<dbReference type="InterPro" id="IPR004869">
    <property type="entry name" value="MMPL_dom"/>
</dbReference>
<dbReference type="EMBL" id="PNFZ01000003">
    <property type="protein sequence ID" value="PMB98318.1"/>
    <property type="molecule type" value="Genomic_DNA"/>
</dbReference>
<feature type="transmembrane region" description="Helical" evidence="7">
    <location>
        <begin position="553"/>
        <end position="571"/>
    </location>
</feature>
<feature type="transmembrane region" description="Helical" evidence="7">
    <location>
        <begin position="322"/>
        <end position="353"/>
    </location>
</feature>
<dbReference type="GO" id="GO:0005886">
    <property type="term" value="C:plasma membrane"/>
    <property type="evidence" value="ECO:0007669"/>
    <property type="project" value="UniProtKB-SubCell"/>
</dbReference>
<sequence length="728" mass="76326">MNSQPRLLTASRPEEHKVRGRGWVWLLVLTLIGGWLALSGLGGPYFGKISEVATNDQSTFLPASAESTEVTDRLGEFRTGEGVPAIIIATRDGGLEPDDQSWAESFAADAESAAVDDLSPPIPSSDGEALQLIVPVSEDDTEAGVDQLRQLASDTAPDGLAVFVTGPAGFSADLAEAFSGIDGMLLIVTFAAVFVILIIVYRSPIIPVFVLLTALAALASSIVVVYLLADAGFITINGQVQGILFILVVGATTDYCLLFVARFRDELSAVPEAPGPERRRTVWRAWKGTIEPILASGGTVIAGLLCLLVSDLASTQALGPVAAIGIAMGLAAALTFLPALLFAVGPVVFWPFIPGRGKRRDTKENHGLWSRIAAVVTARPRITWVTVTLLLAVPLLGITQLKADGVPQSEFVLGASQARDGQDALGQHFPSGSGSPAYVLLDEDDVDDAVDALDPISGIDALDLSADSPTGLIPLGDAAGDAGPQGGPPGEPIVSDGDVLINATLADPPDSQQAEDTVVEMRQALADARLLTAVGGEPAVALDSNEAAKHDRALAMPLILIVVTIVLVLLLRSLLAPLLLMFTTVLSFGTAMGVSALVFNHVLGFPGADPTVPLFAFVFLVALGIDYNIFLMSRVREESMAARDTRTGVVRGLVTTGGVITSAGIVLAATFAALAVLPIMFLVQLAFIVAFGVLLDAIVVRSLLVPGLFCDLGRATWWPWMRSFTRRS</sequence>
<evidence type="ECO:0000256" key="5">
    <source>
        <dbReference type="ARBA" id="ARBA00022989"/>
    </source>
</evidence>
<dbReference type="PANTHER" id="PTHR33406">
    <property type="entry name" value="MEMBRANE PROTEIN MJ1562-RELATED"/>
    <property type="match status" value="1"/>
</dbReference>
<dbReference type="OrthoDB" id="2365435at2"/>
<proteinExistence type="inferred from homology"/>
<comment type="subcellular location">
    <subcellularLocation>
        <location evidence="1">Cell membrane</location>
        <topology evidence="1">Multi-pass membrane protein</topology>
    </subcellularLocation>
</comment>